<feature type="non-terminal residue" evidence="7">
    <location>
        <position position="1"/>
    </location>
</feature>
<dbReference type="InterPro" id="IPR029063">
    <property type="entry name" value="SAM-dependent_MTases_sf"/>
</dbReference>
<dbReference type="EMBL" id="RHFK02000001">
    <property type="protein sequence ID" value="TWW81894.1"/>
    <property type="molecule type" value="Genomic_DNA"/>
</dbReference>
<feature type="binding site" evidence="5">
    <location>
        <position position="107"/>
    </location>
    <ligand>
        <name>S-adenosyl-L-methionine</name>
        <dbReference type="ChEBI" id="CHEBI:59789"/>
    </ligand>
</feature>
<dbReference type="Proteomes" id="UP000324091">
    <property type="component" value="Chromosome 1"/>
</dbReference>
<dbReference type="GO" id="GO:0032259">
    <property type="term" value="P:methylation"/>
    <property type="evidence" value="ECO:0007669"/>
    <property type="project" value="UniProtKB-KW"/>
</dbReference>
<protein>
    <submittedName>
        <fullName evidence="7">Phenylethanolamine N-methyltransferase</fullName>
    </submittedName>
</protein>
<dbReference type="Pfam" id="PF01234">
    <property type="entry name" value="NNMT_PNMT_TEMT"/>
    <property type="match status" value="1"/>
</dbReference>
<feature type="binding site" evidence="5">
    <location>
        <position position="41"/>
    </location>
    <ligand>
        <name>S-adenosyl-L-methionine</name>
        <dbReference type="ChEBI" id="CHEBI:59789"/>
    </ligand>
</feature>
<dbReference type="PANTHER" id="PTHR10867">
    <property type="entry name" value="NNMT/PNMT/TEMT FAMILY MEMBER"/>
    <property type="match status" value="1"/>
</dbReference>
<feature type="binding site" evidence="5">
    <location>
        <begin position="166"/>
        <end position="167"/>
    </location>
    <ligand>
        <name>S-adenosyl-L-methionine</name>
        <dbReference type="ChEBI" id="CHEBI:59789"/>
    </ligand>
</feature>
<gene>
    <name evidence="7" type="ORF">D4764_01G0017090</name>
</gene>
<feature type="binding site" evidence="5">
    <location>
        <position position="46"/>
    </location>
    <ligand>
        <name>S-adenosyl-L-methionine</name>
        <dbReference type="ChEBI" id="CHEBI:59789"/>
    </ligand>
</feature>
<dbReference type="GO" id="GO:0004603">
    <property type="term" value="F:phenylethanolamine N-methyltransferase activity"/>
    <property type="evidence" value="ECO:0007669"/>
    <property type="project" value="TreeGrafter"/>
</dbReference>
<comment type="similarity">
    <text evidence="1">Belongs to the class I-like SAM-binding methyltransferase superfamily. NNMT/PNMT/TEMT family.</text>
</comment>
<dbReference type="GO" id="GO:0005829">
    <property type="term" value="C:cytosol"/>
    <property type="evidence" value="ECO:0007669"/>
    <property type="project" value="TreeGrafter"/>
</dbReference>
<evidence type="ECO:0000256" key="5">
    <source>
        <dbReference type="PIRSR" id="PIRSR000384-1"/>
    </source>
</evidence>
<evidence type="ECO:0000256" key="2">
    <source>
        <dbReference type="ARBA" id="ARBA00022603"/>
    </source>
</evidence>
<keyword evidence="3 7" id="KW-0808">Transferase</keyword>
<comment type="caution">
    <text evidence="7">The sequence shown here is derived from an EMBL/GenBank/DDBJ whole genome shotgun (WGS) entry which is preliminary data.</text>
</comment>
<keyword evidence="4 5" id="KW-0949">S-adenosyl-L-methionine</keyword>
<dbReference type="PANTHER" id="PTHR10867:SF18">
    <property type="entry name" value="PHENYLETHANOLAMINE N-METHYLTRANSFERASE"/>
    <property type="match status" value="1"/>
</dbReference>
<keyword evidence="2 7" id="KW-0489">Methyltransferase</keyword>
<feature type="binding site" evidence="5">
    <location>
        <position position="91"/>
    </location>
    <ligand>
        <name>S-adenosyl-L-methionine</name>
        <dbReference type="ChEBI" id="CHEBI:59789"/>
    </ligand>
</feature>
<evidence type="ECO:0000313" key="7">
    <source>
        <dbReference type="EMBL" id="TWW81894.1"/>
    </source>
</evidence>
<proteinExistence type="inferred from homology"/>
<dbReference type="FunFam" id="3.40.50.150:FF:000065">
    <property type="entry name" value="Phenylethanolamine N-methyltransferase"/>
    <property type="match status" value="1"/>
</dbReference>
<keyword evidence="8" id="KW-1185">Reference proteome</keyword>
<feature type="binding site" evidence="5">
    <location>
        <position position="112"/>
    </location>
    <ligand>
        <name>S-adenosyl-L-methionine</name>
        <dbReference type="ChEBI" id="CHEBI:59789"/>
    </ligand>
</feature>
<reference evidence="7 8" key="1">
    <citation type="submission" date="2019-04" db="EMBL/GenBank/DDBJ databases">
        <title>Chromosome genome assembly for Takifugu flavidus.</title>
        <authorList>
            <person name="Xiao S."/>
        </authorList>
    </citation>
    <scope>NUCLEOTIDE SEQUENCE [LARGE SCALE GENOMIC DNA]</scope>
    <source>
        <strain evidence="7">HTHZ2018</strain>
        <tissue evidence="7">Muscle</tissue>
    </source>
</reference>
<dbReference type="Gene3D" id="3.40.50.150">
    <property type="entry name" value="Vaccinia Virus protein VP39"/>
    <property type="match status" value="1"/>
</dbReference>
<dbReference type="PROSITE" id="PS51681">
    <property type="entry name" value="SAM_MT_NNMT_PNMT_TEMT"/>
    <property type="match status" value="1"/>
</dbReference>
<organism evidence="7 8">
    <name type="scientific">Takifugu flavidus</name>
    <name type="common">sansaifugu</name>
    <dbReference type="NCBI Taxonomy" id="433684"/>
    <lineage>
        <taxon>Eukaryota</taxon>
        <taxon>Metazoa</taxon>
        <taxon>Chordata</taxon>
        <taxon>Craniata</taxon>
        <taxon>Vertebrata</taxon>
        <taxon>Euteleostomi</taxon>
        <taxon>Actinopterygii</taxon>
        <taxon>Neopterygii</taxon>
        <taxon>Teleostei</taxon>
        <taxon>Neoteleostei</taxon>
        <taxon>Acanthomorphata</taxon>
        <taxon>Eupercaria</taxon>
        <taxon>Tetraodontiformes</taxon>
        <taxon>Tetradontoidea</taxon>
        <taxon>Tetraodontidae</taxon>
        <taxon>Takifugu</taxon>
    </lineage>
</organism>
<dbReference type="PIRSF" id="PIRSF000384">
    <property type="entry name" value="PNMTase"/>
    <property type="match status" value="1"/>
</dbReference>
<evidence type="ECO:0000256" key="1">
    <source>
        <dbReference type="ARBA" id="ARBA00007996"/>
    </source>
</evidence>
<dbReference type="InterPro" id="IPR000940">
    <property type="entry name" value="NNMT_TEMT_trans"/>
</dbReference>
<dbReference type="InterPro" id="IPR053384">
    <property type="entry name" value="SAM-dep_methyltransferase"/>
</dbReference>
<evidence type="ECO:0000256" key="3">
    <source>
        <dbReference type="ARBA" id="ARBA00022679"/>
    </source>
</evidence>
<evidence type="ECO:0000256" key="4">
    <source>
        <dbReference type="ARBA" id="ARBA00022691"/>
    </source>
</evidence>
<dbReference type="NCBIfam" id="NF041360">
    <property type="entry name" value="GntF_guanitoxin"/>
    <property type="match status" value="1"/>
</dbReference>
<sequence length="289" mass="31923">VHLKPYHYSGTRKSNRMERKGTETGLAAMAASYEKFDPAAYLQYNYTPPRADFERKDSVVPWKLACLHRAFNEADVSGELLVDIGSGPTIYQVLSGCEVFSKVLLTDFLEVNRQELRHWLQDDGGCNLDWTPYLQHVCKLEGRRPSECAVKAAKLRQVITDILPIDVHQSQPLAKDALPSGGADCLVSCFCLESVSPDLSAFTRALGNIGGLLRPGGHLLLIGALGESYYFGGPDVRIPVVPLTEAQVCESLKEKGYTLIRLEVYTLPEDMKVGVDDVTGVFFAKARKN</sequence>
<accession>A0A5C6PQG2</accession>
<dbReference type="AlphaFoldDB" id="A0A5C6PQG2"/>
<evidence type="ECO:0000256" key="6">
    <source>
        <dbReference type="SAM" id="MobiDB-lite"/>
    </source>
</evidence>
<dbReference type="SUPFAM" id="SSF53335">
    <property type="entry name" value="S-adenosyl-L-methionine-dependent methyltransferases"/>
    <property type="match status" value="1"/>
</dbReference>
<evidence type="ECO:0000313" key="8">
    <source>
        <dbReference type="Proteomes" id="UP000324091"/>
    </source>
</evidence>
<feature type="binding site" evidence="5">
    <location>
        <begin position="85"/>
        <end position="86"/>
    </location>
    <ligand>
        <name>S-adenosyl-L-methionine</name>
        <dbReference type="ChEBI" id="CHEBI:59789"/>
    </ligand>
</feature>
<name>A0A5C6PQG2_9TELE</name>
<feature type="region of interest" description="Disordered" evidence="6">
    <location>
        <begin position="1"/>
        <end position="20"/>
    </location>
</feature>